<keyword evidence="4" id="KW-0804">Transcription</keyword>
<evidence type="ECO:0000259" key="6">
    <source>
        <dbReference type="Pfam" id="PF08281"/>
    </source>
</evidence>
<reference evidence="9" key="1">
    <citation type="journal article" date="2019" name="Int. J. Syst. Evol. Microbiol.">
        <title>The Global Catalogue of Microorganisms (GCM) 10K type strain sequencing project: providing services to taxonomists for standard genome sequencing and annotation.</title>
        <authorList>
            <consortium name="The Broad Institute Genomics Platform"/>
            <consortium name="The Broad Institute Genome Sequencing Center for Infectious Disease"/>
            <person name="Wu L."/>
            <person name="Ma J."/>
        </authorList>
    </citation>
    <scope>NUCLEOTIDE SEQUENCE [LARGE SCALE GENOMIC DNA]</scope>
    <source>
        <strain evidence="9">JCM 31202</strain>
    </source>
</reference>
<keyword evidence="9" id="KW-1185">Reference proteome</keyword>
<evidence type="ECO:0000259" key="5">
    <source>
        <dbReference type="Pfam" id="PF04542"/>
    </source>
</evidence>
<dbReference type="InterPro" id="IPR007627">
    <property type="entry name" value="RNA_pol_sigma70_r2"/>
</dbReference>
<dbReference type="Pfam" id="PF08281">
    <property type="entry name" value="Sigma70_r4_2"/>
    <property type="match status" value="1"/>
</dbReference>
<dbReference type="InterPro" id="IPR013325">
    <property type="entry name" value="RNA_pol_sigma_r2"/>
</dbReference>
<dbReference type="RefSeq" id="WP_378301977.1">
    <property type="nucleotide sequence ID" value="NZ_JBHTJA010000052.1"/>
</dbReference>
<dbReference type="PANTHER" id="PTHR47756:SF2">
    <property type="entry name" value="BLL6612 PROTEIN"/>
    <property type="match status" value="1"/>
</dbReference>
<dbReference type="InterPro" id="IPR036388">
    <property type="entry name" value="WH-like_DNA-bd_sf"/>
</dbReference>
<evidence type="ECO:0000256" key="4">
    <source>
        <dbReference type="ARBA" id="ARBA00023163"/>
    </source>
</evidence>
<comment type="similarity">
    <text evidence="1">Belongs to the sigma-70 factor family. ECF subfamily.</text>
</comment>
<dbReference type="InterPro" id="IPR013324">
    <property type="entry name" value="RNA_pol_sigma_r3/r4-like"/>
</dbReference>
<sequence length="411" mass="45843">MTSEHPDPRVHAELARTVREHAGRLTACLVRVLDDFAAAEDVVQDAIETALRRWPVDGVPDHPDAWLLTTARRRGIDVLRRRAVQRDKLARLRWPVPSEPDDRLKLLFTCCHPALPRAARIALTLRAVCGLTTAQIAAAFLVPESTVSQRITRAKRKIAEAGIPYRVPADAELPHRLEEVLSVVYLLFNEGYLTSAGERPHAPDLAGDAEWLAAQLAWLMPRQPEVLGLLALVRLHQARAAARFDARGGLVPLRDQDRARWDHDAIAEAVRLLERAAALRRPGPHQLRAAIVACHAEAPAWDDTDWPQIVVLYDMLLAMAPSPVHRLHRAIALHHHPGSRGGASNALADLEALPRADRATLERYPLYHATRAELLRALRRPEEARTADRRALDLTANPAQQVLLEQRLAHE</sequence>
<feature type="domain" description="RNA polymerase sigma-70 region 2" evidence="5">
    <location>
        <begin position="18"/>
        <end position="83"/>
    </location>
</feature>
<organism evidence="8 9">
    <name type="scientific">Actinomadura sediminis</name>
    <dbReference type="NCBI Taxonomy" id="1038904"/>
    <lineage>
        <taxon>Bacteria</taxon>
        <taxon>Bacillati</taxon>
        <taxon>Actinomycetota</taxon>
        <taxon>Actinomycetes</taxon>
        <taxon>Streptosporangiales</taxon>
        <taxon>Thermomonosporaceae</taxon>
        <taxon>Actinomadura</taxon>
    </lineage>
</organism>
<dbReference type="Proteomes" id="UP001596972">
    <property type="component" value="Unassembled WGS sequence"/>
</dbReference>
<feature type="domain" description="DUF6596" evidence="7">
    <location>
        <begin position="176"/>
        <end position="277"/>
    </location>
</feature>
<accession>A0ABW3EX35</accession>
<evidence type="ECO:0000256" key="1">
    <source>
        <dbReference type="ARBA" id="ARBA00010641"/>
    </source>
</evidence>
<dbReference type="Gene3D" id="1.10.1740.10">
    <property type="match status" value="1"/>
</dbReference>
<dbReference type="SUPFAM" id="SSF88659">
    <property type="entry name" value="Sigma3 and sigma4 domains of RNA polymerase sigma factors"/>
    <property type="match status" value="1"/>
</dbReference>
<dbReference type="PANTHER" id="PTHR47756">
    <property type="entry name" value="BLL6612 PROTEIN-RELATED"/>
    <property type="match status" value="1"/>
</dbReference>
<dbReference type="InterPro" id="IPR046531">
    <property type="entry name" value="DUF6596"/>
</dbReference>
<proteinExistence type="inferred from homology"/>
<dbReference type="InterPro" id="IPR014284">
    <property type="entry name" value="RNA_pol_sigma-70_dom"/>
</dbReference>
<evidence type="ECO:0000259" key="7">
    <source>
        <dbReference type="Pfam" id="PF20239"/>
    </source>
</evidence>
<comment type="caution">
    <text evidence="8">The sequence shown here is derived from an EMBL/GenBank/DDBJ whole genome shotgun (WGS) entry which is preliminary data.</text>
</comment>
<feature type="domain" description="RNA polymerase sigma factor 70 region 4 type 2" evidence="6">
    <location>
        <begin position="108"/>
        <end position="158"/>
    </location>
</feature>
<gene>
    <name evidence="8" type="ORF">ACFQ11_23115</name>
</gene>
<evidence type="ECO:0000313" key="8">
    <source>
        <dbReference type="EMBL" id="MFD0903301.1"/>
    </source>
</evidence>
<dbReference type="Pfam" id="PF20239">
    <property type="entry name" value="DUF6596"/>
    <property type="match status" value="1"/>
</dbReference>
<keyword evidence="2" id="KW-0805">Transcription regulation</keyword>
<dbReference type="Pfam" id="PF04542">
    <property type="entry name" value="Sigma70_r2"/>
    <property type="match status" value="1"/>
</dbReference>
<keyword evidence="3" id="KW-0731">Sigma factor</keyword>
<evidence type="ECO:0000256" key="2">
    <source>
        <dbReference type="ARBA" id="ARBA00023015"/>
    </source>
</evidence>
<dbReference type="Gene3D" id="1.10.10.10">
    <property type="entry name" value="Winged helix-like DNA-binding domain superfamily/Winged helix DNA-binding domain"/>
    <property type="match status" value="1"/>
</dbReference>
<evidence type="ECO:0000256" key="3">
    <source>
        <dbReference type="ARBA" id="ARBA00023082"/>
    </source>
</evidence>
<name>A0ABW3EX35_9ACTN</name>
<dbReference type="InterPro" id="IPR013249">
    <property type="entry name" value="RNA_pol_sigma70_r4_t2"/>
</dbReference>
<protein>
    <submittedName>
        <fullName evidence="8">RNA polymerase sigma factor</fullName>
    </submittedName>
</protein>
<dbReference type="SUPFAM" id="SSF88946">
    <property type="entry name" value="Sigma2 domain of RNA polymerase sigma factors"/>
    <property type="match status" value="1"/>
</dbReference>
<dbReference type="EMBL" id="JBHTJA010000052">
    <property type="protein sequence ID" value="MFD0903301.1"/>
    <property type="molecule type" value="Genomic_DNA"/>
</dbReference>
<dbReference type="NCBIfam" id="TIGR02937">
    <property type="entry name" value="sigma70-ECF"/>
    <property type="match status" value="1"/>
</dbReference>
<evidence type="ECO:0000313" key="9">
    <source>
        <dbReference type="Proteomes" id="UP001596972"/>
    </source>
</evidence>